<dbReference type="STRING" id="1464123.SAMN05444126_10384"/>
<feature type="transmembrane region" description="Helical" evidence="1">
    <location>
        <begin position="9"/>
        <end position="27"/>
    </location>
</feature>
<keyword evidence="1" id="KW-0472">Membrane</keyword>
<organism evidence="2 3">
    <name type="scientific">Salisediminibacterium halotolerans</name>
    <dbReference type="NCBI Taxonomy" id="517425"/>
    <lineage>
        <taxon>Bacteria</taxon>
        <taxon>Bacillati</taxon>
        <taxon>Bacillota</taxon>
        <taxon>Bacilli</taxon>
        <taxon>Bacillales</taxon>
        <taxon>Bacillaceae</taxon>
        <taxon>Salisediminibacterium</taxon>
    </lineage>
</organism>
<keyword evidence="3" id="KW-1185">Reference proteome</keyword>
<dbReference type="Pfam" id="PF06612">
    <property type="entry name" value="DUF1146"/>
    <property type="match status" value="1"/>
</dbReference>
<keyword evidence="1" id="KW-0812">Transmembrane</keyword>
<dbReference type="Proteomes" id="UP000199318">
    <property type="component" value="Unassembled WGS sequence"/>
</dbReference>
<evidence type="ECO:0000256" key="1">
    <source>
        <dbReference type="SAM" id="Phobius"/>
    </source>
</evidence>
<dbReference type="OrthoDB" id="1651016at2"/>
<dbReference type="InterPro" id="IPR009526">
    <property type="entry name" value="DUF1146"/>
</dbReference>
<name>A0A1H9QND4_9BACI</name>
<protein>
    <submittedName>
        <fullName evidence="2">Conserved hypothetical integral membrane protein</fullName>
    </submittedName>
</protein>
<evidence type="ECO:0000313" key="2">
    <source>
        <dbReference type="EMBL" id="SER61927.1"/>
    </source>
</evidence>
<proteinExistence type="predicted"/>
<dbReference type="EMBL" id="FOGV01000003">
    <property type="protein sequence ID" value="SER61927.1"/>
    <property type="molecule type" value="Genomic_DNA"/>
</dbReference>
<comment type="caution">
    <text evidence="2">The sequence shown here is derived from an EMBL/GenBank/DDBJ whole genome shotgun (WGS) entry which is preliminary data.</text>
</comment>
<keyword evidence="1" id="KW-1133">Transmembrane helix</keyword>
<sequence length="77" mass="9007">MIEEMGQQSLFNILISLMVLIAVWWSVQSIRFDLFLKDPEGIKAKGFMVVLTLALTYLVTSFILNYLNWSQTLRFLF</sequence>
<accession>A0A1H9QND4</accession>
<gene>
    <name evidence="2" type="ORF">SAMN05444126_10384</name>
</gene>
<evidence type="ECO:0000313" key="3">
    <source>
        <dbReference type="Proteomes" id="UP000199318"/>
    </source>
</evidence>
<reference evidence="3" key="1">
    <citation type="submission" date="2016-10" db="EMBL/GenBank/DDBJ databases">
        <authorList>
            <person name="de Groot N.N."/>
        </authorList>
    </citation>
    <scope>NUCLEOTIDE SEQUENCE [LARGE SCALE GENOMIC DNA]</scope>
    <source>
        <strain evidence="3">10nlg</strain>
    </source>
</reference>
<feature type="transmembrane region" description="Helical" evidence="1">
    <location>
        <begin position="47"/>
        <end position="67"/>
    </location>
</feature>
<dbReference type="RefSeq" id="WP_093071952.1">
    <property type="nucleotide sequence ID" value="NZ_BJVE01000021.1"/>
</dbReference>
<dbReference type="AlphaFoldDB" id="A0A1H9QND4"/>
<dbReference type="NCBIfam" id="TIGR02327">
    <property type="entry name" value="int_mem_ywzB"/>
    <property type="match status" value="1"/>
</dbReference>